<name>V6SJU6_9FLAO</name>
<accession>V6SJU6</accession>
<dbReference type="AlphaFoldDB" id="V6SJU6"/>
<protein>
    <submittedName>
        <fullName evidence="1">Uncharacterized protein</fullName>
    </submittedName>
</protein>
<evidence type="ECO:0000313" key="1">
    <source>
        <dbReference type="EMBL" id="ESU26567.1"/>
    </source>
</evidence>
<evidence type="ECO:0000313" key="2">
    <source>
        <dbReference type="Proteomes" id="UP000018004"/>
    </source>
</evidence>
<organism evidence="1 2">
    <name type="scientific">Flavobacterium limnosediminis JC2902</name>
    <dbReference type="NCBI Taxonomy" id="1341181"/>
    <lineage>
        <taxon>Bacteria</taxon>
        <taxon>Pseudomonadati</taxon>
        <taxon>Bacteroidota</taxon>
        <taxon>Flavobacteriia</taxon>
        <taxon>Flavobacteriales</taxon>
        <taxon>Flavobacteriaceae</taxon>
        <taxon>Flavobacterium</taxon>
    </lineage>
</organism>
<dbReference type="EMBL" id="AVGG01000018">
    <property type="protein sequence ID" value="ESU26567.1"/>
    <property type="molecule type" value="Genomic_DNA"/>
</dbReference>
<gene>
    <name evidence="1" type="ORF">FLJC2902T_25390</name>
</gene>
<dbReference type="Proteomes" id="UP000018004">
    <property type="component" value="Unassembled WGS sequence"/>
</dbReference>
<dbReference type="PATRIC" id="fig|1341181.4.peg.2499"/>
<sequence length="45" mass="5041">MALGINKLKVQNPHLQQAGGTLAVILYQQGRIQQLNATNDEIYLY</sequence>
<reference evidence="1 2" key="1">
    <citation type="submission" date="2013-08" db="EMBL/GenBank/DDBJ databases">
        <title>Flavobacterium limnosediminis JC2902 genome sequencing.</title>
        <authorList>
            <person name="Lee K."/>
            <person name="Yi H."/>
            <person name="Park S."/>
            <person name="Chun J."/>
        </authorList>
    </citation>
    <scope>NUCLEOTIDE SEQUENCE [LARGE SCALE GENOMIC DNA]</scope>
    <source>
        <strain evidence="1 2">JC2902</strain>
    </source>
</reference>
<keyword evidence="2" id="KW-1185">Reference proteome</keyword>
<comment type="caution">
    <text evidence="1">The sequence shown here is derived from an EMBL/GenBank/DDBJ whole genome shotgun (WGS) entry which is preliminary data.</text>
</comment>
<proteinExistence type="predicted"/>